<organism evidence="2 3">
    <name type="scientific">Streptomyces decoyicus</name>
    <dbReference type="NCBI Taxonomy" id="249567"/>
    <lineage>
        <taxon>Bacteria</taxon>
        <taxon>Bacillati</taxon>
        <taxon>Actinomycetota</taxon>
        <taxon>Actinomycetes</taxon>
        <taxon>Kitasatosporales</taxon>
        <taxon>Streptomycetaceae</taxon>
        <taxon>Streptomyces</taxon>
    </lineage>
</organism>
<accession>A0ABZ1FE79</accession>
<protein>
    <submittedName>
        <fullName evidence="2">Ferritin-like domain-containing protein</fullName>
    </submittedName>
</protein>
<dbReference type="InterPro" id="IPR029447">
    <property type="entry name" value="DUF4439"/>
</dbReference>
<sequence length="172" mass="17823">MRATAVHGRNRREDEDSGHDELTAVQAALAAEHAAVYGYGVVGGRIADDRRKEAQAAYDGHRARRDALRREVRDLGGTPRAAAAAYELPFPVPDAAAAARLAAELEDRLAAVYADLVRSGGSARRTEAAAALREAAVRAVRWRGSGVAFPGLVERAAAAAPTGAASASAGAL</sequence>
<dbReference type="InterPro" id="IPR012347">
    <property type="entry name" value="Ferritin-like"/>
</dbReference>
<reference evidence="2 3" key="1">
    <citation type="submission" date="2022-10" db="EMBL/GenBank/DDBJ databases">
        <title>The complete genomes of actinobacterial strains from the NBC collection.</title>
        <authorList>
            <person name="Joergensen T.S."/>
            <person name="Alvarez Arevalo M."/>
            <person name="Sterndorff E.B."/>
            <person name="Faurdal D."/>
            <person name="Vuksanovic O."/>
            <person name="Mourched A.-S."/>
            <person name="Charusanti P."/>
            <person name="Shaw S."/>
            <person name="Blin K."/>
            <person name="Weber T."/>
        </authorList>
    </citation>
    <scope>NUCLEOTIDE SEQUENCE [LARGE SCALE GENOMIC DNA]</scope>
    <source>
        <strain evidence="2 3">NBC 01774</strain>
    </source>
</reference>
<evidence type="ECO:0000313" key="2">
    <source>
        <dbReference type="EMBL" id="WSB68683.1"/>
    </source>
</evidence>
<dbReference type="Proteomes" id="UP001344251">
    <property type="component" value="Chromosome"/>
</dbReference>
<dbReference type="SUPFAM" id="SSF47240">
    <property type="entry name" value="Ferritin-like"/>
    <property type="match status" value="1"/>
</dbReference>
<gene>
    <name evidence="2" type="ORF">OG863_12330</name>
</gene>
<evidence type="ECO:0000313" key="3">
    <source>
        <dbReference type="Proteomes" id="UP001344251"/>
    </source>
</evidence>
<keyword evidence="3" id="KW-1185">Reference proteome</keyword>
<dbReference type="Gene3D" id="1.20.1260.10">
    <property type="match status" value="1"/>
</dbReference>
<name>A0ABZ1FE79_9ACTN</name>
<dbReference type="EMBL" id="CP109106">
    <property type="protein sequence ID" value="WSB68683.1"/>
    <property type="molecule type" value="Genomic_DNA"/>
</dbReference>
<dbReference type="InterPro" id="IPR009078">
    <property type="entry name" value="Ferritin-like_SF"/>
</dbReference>
<dbReference type="RefSeq" id="WP_326618182.1">
    <property type="nucleotide sequence ID" value="NZ_CP109106.1"/>
</dbReference>
<feature type="domain" description="DUF4439" evidence="1">
    <location>
        <begin position="24"/>
        <end position="153"/>
    </location>
</feature>
<proteinExistence type="predicted"/>
<dbReference type="Pfam" id="PF14530">
    <property type="entry name" value="DUF4439"/>
    <property type="match status" value="1"/>
</dbReference>
<evidence type="ECO:0000259" key="1">
    <source>
        <dbReference type="Pfam" id="PF14530"/>
    </source>
</evidence>